<keyword evidence="10 13" id="KW-0066">ATP synthesis</keyword>
<evidence type="ECO:0000313" key="15">
    <source>
        <dbReference type="EMBL" id="OGG59698.1"/>
    </source>
</evidence>
<comment type="function">
    <text evidence="13">Component of the F(0) channel, it forms part of the peripheral stalk, linking F(1) to F(0).</text>
</comment>
<dbReference type="PANTHER" id="PTHR33445">
    <property type="entry name" value="ATP SYNTHASE SUBUNIT B', CHLOROPLASTIC"/>
    <property type="match status" value="1"/>
</dbReference>
<evidence type="ECO:0000256" key="2">
    <source>
        <dbReference type="ARBA" id="ARBA00022448"/>
    </source>
</evidence>
<dbReference type="InterPro" id="IPR050059">
    <property type="entry name" value="ATP_synthase_B_chain"/>
</dbReference>
<dbReference type="Proteomes" id="UP000178042">
    <property type="component" value="Unassembled WGS sequence"/>
</dbReference>
<organism evidence="15 16">
    <name type="scientific">Candidatus Kaiserbacteria bacterium RIFCSPHIGHO2_02_FULL_49_16</name>
    <dbReference type="NCBI Taxonomy" id="1798490"/>
    <lineage>
        <taxon>Bacteria</taxon>
        <taxon>Candidatus Kaiseribacteriota</taxon>
    </lineage>
</organism>
<evidence type="ECO:0000256" key="1">
    <source>
        <dbReference type="ARBA" id="ARBA00005513"/>
    </source>
</evidence>
<protein>
    <recommendedName>
        <fullName evidence="13">ATP synthase subunit b</fullName>
    </recommendedName>
    <alternativeName>
        <fullName evidence="13">ATP synthase F(0) sector subunit b</fullName>
    </alternativeName>
    <alternativeName>
        <fullName evidence="13">ATPase subunit I</fullName>
    </alternativeName>
    <alternativeName>
        <fullName evidence="13">F-type ATPase subunit b</fullName>
        <shortName evidence="13">F-ATPase subunit b</shortName>
    </alternativeName>
</protein>
<comment type="subcellular location">
    <subcellularLocation>
        <location evidence="13">Cell membrane</location>
        <topology evidence="13">Single-pass membrane protein</topology>
    </subcellularLocation>
    <subcellularLocation>
        <location evidence="12">Endomembrane system</location>
        <topology evidence="12">Single-pass membrane protein</topology>
    </subcellularLocation>
</comment>
<keyword evidence="4 13" id="KW-0138">CF(0)</keyword>
<comment type="subunit">
    <text evidence="13">F-type ATPases have 2 components, F(1) - the catalytic core - and F(0) - the membrane proton channel. F(1) has five subunits: alpha(3), beta(3), gamma(1), delta(1), epsilon(1). F(0) has three main subunits: a(1), b(2) and c(10-14). The alpha and beta chains form an alternating ring which encloses part of the gamma chain. F(1) is attached to F(0) by a central stalk formed by the gamma and epsilon chains, while a peripheral stalk is formed by the delta and b chains.</text>
</comment>
<keyword evidence="7 13" id="KW-1133">Transmembrane helix</keyword>
<keyword evidence="5 13" id="KW-0812">Transmembrane</keyword>
<sequence>MNELLTVFGVNWKLLLVQGVNFALLLAVLTYFLYKPVLRMIDERRQKIAEGVRTAEAAAVKLAEAQKKGDGIVGNASREAELLVKTARARAEEKGSEIVKSAEARAQGVLADAATRAEEAKRQAIKESEKEIARAAMLAAEKILLARSSLGEGGRGNRH</sequence>
<evidence type="ECO:0000256" key="6">
    <source>
        <dbReference type="ARBA" id="ARBA00022781"/>
    </source>
</evidence>
<keyword evidence="9 13" id="KW-0472">Membrane</keyword>
<evidence type="ECO:0000313" key="16">
    <source>
        <dbReference type="Proteomes" id="UP000178042"/>
    </source>
</evidence>
<dbReference type="InterPro" id="IPR005864">
    <property type="entry name" value="ATP_synth_F0_bsu_bac"/>
</dbReference>
<evidence type="ECO:0000256" key="14">
    <source>
        <dbReference type="RuleBase" id="RU003848"/>
    </source>
</evidence>
<evidence type="ECO:0000256" key="8">
    <source>
        <dbReference type="ARBA" id="ARBA00023065"/>
    </source>
</evidence>
<evidence type="ECO:0000256" key="7">
    <source>
        <dbReference type="ARBA" id="ARBA00022989"/>
    </source>
</evidence>
<evidence type="ECO:0000256" key="9">
    <source>
        <dbReference type="ARBA" id="ARBA00023136"/>
    </source>
</evidence>
<dbReference type="GO" id="GO:0046933">
    <property type="term" value="F:proton-transporting ATP synthase activity, rotational mechanism"/>
    <property type="evidence" value="ECO:0007669"/>
    <property type="project" value="UniProtKB-UniRule"/>
</dbReference>
<gene>
    <name evidence="13" type="primary">atpF</name>
    <name evidence="15" type="ORF">A3C86_01915</name>
</gene>
<dbReference type="EMBL" id="MFLD01000023">
    <property type="protein sequence ID" value="OGG59698.1"/>
    <property type="molecule type" value="Genomic_DNA"/>
</dbReference>
<evidence type="ECO:0000256" key="12">
    <source>
        <dbReference type="ARBA" id="ARBA00037847"/>
    </source>
</evidence>
<dbReference type="NCBIfam" id="TIGR01144">
    <property type="entry name" value="ATP_synt_b"/>
    <property type="match status" value="1"/>
</dbReference>
<feature type="transmembrane region" description="Helical" evidence="13">
    <location>
        <begin position="12"/>
        <end position="34"/>
    </location>
</feature>
<keyword evidence="6 13" id="KW-0375">Hydrogen ion transport</keyword>
<comment type="function">
    <text evidence="11 13">F(1)F(0) ATP synthase produces ATP from ADP in the presence of a proton or sodium gradient. F-type ATPases consist of two structural domains, F(1) containing the extramembraneous catalytic core and F(0) containing the membrane proton channel, linked together by a central stalk and a peripheral stalk. During catalysis, ATP synthesis in the catalytic domain of F(1) is coupled via a rotary mechanism of the central stalk subunits to proton translocation.</text>
</comment>
<dbReference type="Gene3D" id="6.10.250.1580">
    <property type="match status" value="1"/>
</dbReference>
<dbReference type="InterPro" id="IPR002146">
    <property type="entry name" value="ATP_synth_b/b'su_bac/chlpt"/>
</dbReference>
<evidence type="ECO:0000256" key="3">
    <source>
        <dbReference type="ARBA" id="ARBA00022475"/>
    </source>
</evidence>
<keyword evidence="8 13" id="KW-0406">Ion transport</keyword>
<keyword evidence="2 13" id="KW-0813">Transport</keyword>
<comment type="caution">
    <text evidence="15">The sequence shown here is derived from an EMBL/GenBank/DDBJ whole genome shotgun (WGS) entry which is preliminary data.</text>
</comment>
<accession>A0A1F6DE46</accession>
<dbReference type="GO" id="GO:0046961">
    <property type="term" value="F:proton-transporting ATPase activity, rotational mechanism"/>
    <property type="evidence" value="ECO:0007669"/>
    <property type="project" value="TreeGrafter"/>
</dbReference>
<dbReference type="GO" id="GO:0012505">
    <property type="term" value="C:endomembrane system"/>
    <property type="evidence" value="ECO:0007669"/>
    <property type="project" value="UniProtKB-SubCell"/>
</dbReference>
<dbReference type="AlphaFoldDB" id="A0A1F6DE46"/>
<dbReference type="Pfam" id="PF00430">
    <property type="entry name" value="ATP-synt_B"/>
    <property type="match status" value="1"/>
</dbReference>
<dbReference type="GO" id="GO:0045259">
    <property type="term" value="C:proton-transporting ATP synthase complex"/>
    <property type="evidence" value="ECO:0007669"/>
    <property type="project" value="UniProtKB-KW"/>
</dbReference>
<reference evidence="15 16" key="1">
    <citation type="journal article" date="2016" name="Nat. Commun.">
        <title>Thousands of microbial genomes shed light on interconnected biogeochemical processes in an aquifer system.</title>
        <authorList>
            <person name="Anantharaman K."/>
            <person name="Brown C.T."/>
            <person name="Hug L.A."/>
            <person name="Sharon I."/>
            <person name="Castelle C.J."/>
            <person name="Probst A.J."/>
            <person name="Thomas B.C."/>
            <person name="Singh A."/>
            <person name="Wilkins M.J."/>
            <person name="Karaoz U."/>
            <person name="Brodie E.L."/>
            <person name="Williams K.H."/>
            <person name="Hubbard S.S."/>
            <person name="Banfield J.F."/>
        </authorList>
    </citation>
    <scope>NUCLEOTIDE SEQUENCE [LARGE SCALE GENOMIC DNA]</scope>
</reference>
<evidence type="ECO:0000256" key="11">
    <source>
        <dbReference type="ARBA" id="ARBA00025198"/>
    </source>
</evidence>
<dbReference type="HAMAP" id="MF_01398">
    <property type="entry name" value="ATP_synth_b_bprime"/>
    <property type="match status" value="1"/>
</dbReference>
<evidence type="ECO:0000256" key="5">
    <source>
        <dbReference type="ARBA" id="ARBA00022692"/>
    </source>
</evidence>
<keyword evidence="3 13" id="KW-1003">Cell membrane</keyword>
<dbReference type="PANTHER" id="PTHR33445:SF1">
    <property type="entry name" value="ATP SYNTHASE SUBUNIT B"/>
    <property type="match status" value="1"/>
</dbReference>
<proteinExistence type="inferred from homology"/>
<evidence type="ECO:0000256" key="13">
    <source>
        <dbReference type="HAMAP-Rule" id="MF_01398"/>
    </source>
</evidence>
<comment type="similarity">
    <text evidence="1 13 14">Belongs to the ATPase B chain family.</text>
</comment>
<name>A0A1F6DE46_9BACT</name>
<dbReference type="CDD" id="cd06503">
    <property type="entry name" value="ATP-synt_Fo_b"/>
    <property type="match status" value="1"/>
</dbReference>
<dbReference type="GO" id="GO:0005886">
    <property type="term" value="C:plasma membrane"/>
    <property type="evidence" value="ECO:0007669"/>
    <property type="project" value="UniProtKB-SubCell"/>
</dbReference>
<evidence type="ECO:0000256" key="4">
    <source>
        <dbReference type="ARBA" id="ARBA00022547"/>
    </source>
</evidence>
<evidence type="ECO:0000256" key="10">
    <source>
        <dbReference type="ARBA" id="ARBA00023310"/>
    </source>
</evidence>